<dbReference type="Gene3D" id="1.10.287.70">
    <property type="match status" value="1"/>
</dbReference>
<dbReference type="InterPro" id="IPR001320">
    <property type="entry name" value="Iontro_rcpt_C"/>
</dbReference>
<organism evidence="16 17">
    <name type="scientific">Diploptera punctata</name>
    <name type="common">Pacific beetle cockroach</name>
    <dbReference type="NCBI Taxonomy" id="6984"/>
    <lineage>
        <taxon>Eukaryota</taxon>
        <taxon>Metazoa</taxon>
        <taxon>Ecdysozoa</taxon>
        <taxon>Arthropoda</taxon>
        <taxon>Hexapoda</taxon>
        <taxon>Insecta</taxon>
        <taxon>Pterygota</taxon>
        <taxon>Neoptera</taxon>
        <taxon>Polyneoptera</taxon>
        <taxon>Dictyoptera</taxon>
        <taxon>Blattodea</taxon>
        <taxon>Blaberoidea</taxon>
        <taxon>Blaberidae</taxon>
        <taxon>Diplopterinae</taxon>
        <taxon>Diploptera</taxon>
    </lineage>
</organism>
<gene>
    <name evidence="16" type="ORF">L9F63_010613</name>
</gene>
<evidence type="ECO:0000256" key="2">
    <source>
        <dbReference type="ARBA" id="ARBA00008685"/>
    </source>
</evidence>
<comment type="similarity">
    <text evidence="2">Belongs to the glutamate-gated ion channel (TC 1.A.10.1) family.</text>
</comment>
<feature type="transmembrane region" description="Helical" evidence="13">
    <location>
        <begin position="122"/>
        <end position="147"/>
    </location>
</feature>
<reference evidence="16" key="2">
    <citation type="submission" date="2023-05" db="EMBL/GenBank/DDBJ databases">
        <authorList>
            <person name="Fouks B."/>
        </authorList>
    </citation>
    <scope>NUCLEOTIDE SEQUENCE</scope>
    <source>
        <strain evidence="16">Stay&amp;Tobe</strain>
        <tissue evidence="16">Testes</tissue>
    </source>
</reference>
<dbReference type="PANTHER" id="PTHR42643">
    <property type="entry name" value="IONOTROPIC RECEPTOR 20A-RELATED"/>
    <property type="match status" value="1"/>
</dbReference>
<keyword evidence="17" id="KW-1185">Reference proteome</keyword>
<dbReference type="EMBL" id="JASPKZ010001195">
    <property type="protein sequence ID" value="KAJ9598703.1"/>
    <property type="molecule type" value="Genomic_DNA"/>
</dbReference>
<dbReference type="Proteomes" id="UP001233999">
    <property type="component" value="Unassembled WGS sequence"/>
</dbReference>
<dbReference type="GO" id="GO:0015276">
    <property type="term" value="F:ligand-gated monoatomic ion channel activity"/>
    <property type="evidence" value="ECO:0007669"/>
    <property type="project" value="InterPro"/>
</dbReference>
<evidence type="ECO:0000256" key="12">
    <source>
        <dbReference type="ARBA" id="ARBA00023303"/>
    </source>
</evidence>
<evidence type="ECO:0000256" key="1">
    <source>
        <dbReference type="ARBA" id="ARBA00004651"/>
    </source>
</evidence>
<evidence type="ECO:0000259" key="14">
    <source>
        <dbReference type="Pfam" id="PF00060"/>
    </source>
</evidence>
<dbReference type="SUPFAM" id="SSF53850">
    <property type="entry name" value="Periplasmic binding protein-like II"/>
    <property type="match status" value="1"/>
</dbReference>
<comment type="subcellular location">
    <subcellularLocation>
        <location evidence="1">Cell membrane</location>
        <topology evidence="1">Multi-pass membrane protein</topology>
    </subcellularLocation>
</comment>
<evidence type="ECO:0000256" key="6">
    <source>
        <dbReference type="ARBA" id="ARBA00022989"/>
    </source>
</evidence>
<protein>
    <recommendedName>
        <fullName evidence="18">Ionotropic glutamate receptor C-terminal domain-containing protein</fullName>
    </recommendedName>
</protein>
<keyword evidence="11" id="KW-1071">Ligand-gated ion channel</keyword>
<dbReference type="GO" id="GO:0005886">
    <property type="term" value="C:plasma membrane"/>
    <property type="evidence" value="ECO:0007669"/>
    <property type="project" value="UniProtKB-SubCell"/>
</dbReference>
<keyword evidence="3" id="KW-0813">Transport</keyword>
<dbReference type="Pfam" id="PF00060">
    <property type="entry name" value="Lig_chan"/>
    <property type="match status" value="1"/>
</dbReference>
<evidence type="ECO:0000259" key="15">
    <source>
        <dbReference type="Pfam" id="PF10613"/>
    </source>
</evidence>
<dbReference type="Pfam" id="PF10613">
    <property type="entry name" value="Lig_chan-Glu_bd"/>
    <property type="match status" value="1"/>
</dbReference>
<evidence type="ECO:0000256" key="10">
    <source>
        <dbReference type="ARBA" id="ARBA00023180"/>
    </source>
</evidence>
<keyword evidence="6 13" id="KW-1133">Transmembrane helix</keyword>
<keyword evidence="8 13" id="KW-0472">Membrane</keyword>
<dbReference type="Gene3D" id="3.40.190.10">
    <property type="entry name" value="Periplasmic binding protein-like II"/>
    <property type="match status" value="1"/>
</dbReference>
<evidence type="ECO:0000256" key="7">
    <source>
        <dbReference type="ARBA" id="ARBA00023065"/>
    </source>
</evidence>
<keyword evidence="9" id="KW-0675">Receptor</keyword>
<keyword evidence="4" id="KW-1003">Cell membrane</keyword>
<evidence type="ECO:0000313" key="16">
    <source>
        <dbReference type="EMBL" id="KAJ9598703.1"/>
    </source>
</evidence>
<accession>A0AAD8AJ50</accession>
<evidence type="ECO:0000256" key="5">
    <source>
        <dbReference type="ARBA" id="ARBA00022692"/>
    </source>
</evidence>
<keyword evidence="12" id="KW-0407">Ion channel</keyword>
<evidence type="ECO:0000256" key="9">
    <source>
        <dbReference type="ARBA" id="ARBA00023170"/>
    </source>
</evidence>
<keyword evidence="7" id="KW-0406">Ion transport</keyword>
<dbReference type="GO" id="GO:0050906">
    <property type="term" value="P:detection of stimulus involved in sensory perception"/>
    <property type="evidence" value="ECO:0007669"/>
    <property type="project" value="UniProtKB-ARBA"/>
</dbReference>
<sequence>MGKSLTFATFTYPPYSIVNLEETPHLFDGMETRIALEFVRMINATYEVSVDAENEWGEIYENYTGIGILGSVAADRAVMGYGAIYLWSYEYQFVDYSIPYIRTGITCIAPRPHPLPGWLTPILPFTITLWSAVGVSIMAAALSIYFVTKATNLIPIGSHKHHIKSRYSTLWDCVFNALGLLVLQTPPDERITASRMTGPNRHVLIWLSIMFLLITSSYSSGLASILTVPRFGSPIETVNDLAYSNMHWAATHPAWIFSLREARDSRTLLLTSHFQVMTTEELSKHADIGDIAFSVERLPSGNFAVGDYIQEDDVSKRLRLMKQDIYYEHVPTITRKGSPYMEKLNKLIMHLVDTGIILKWEDQVGVVSKFLPVRIQRAISHSRRSAHDDSKIVKLQLRHIQGGLFLLVFGLSFSLLAFILELIFNKLSRI</sequence>
<name>A0AAD8AJ50_DIPPU</name>
<dbReference type="PANTHER" id="PTHR42643:SF40">
    <property type="entry name" value="IONOTROPIC RECEPTOR 41A-RELATED"/>
    <property type="match status" value="1"/>
</dbReference>
<reference evidence="16" key="1">
    <citation type="journal article" date="2023" name="IScience">
        <title>Live-bearing cockroach genome reveals convergent evolutionary mechanisms linked to viviparity in insects and beyond.</title>
        <authorList>
            <person name="Fouks B."/>
            <person name="Harrison M.C."/>
            <person name="Mikhailova A.A."/>
            <person name="Marchal E."/>
            <person name="English S."/>
            <person name="Carruthers M."/>
            <person name="Jennings E.C."/>
            <person name="Chiamaka E.L."/>
            <person name="Frigard R.A."/>
            <person name="Pippel M."/>
            <person name="Attardo G.M."/>
            <person name="Benoit J.B."/>
            <person name="Bornberg-Bauer E."/>
            <person name="Tobe S.S."/>
        </authorList>
    </citation>
    <scope>NUCLEOTIDE SEQUENCE</scope>
    <source>
        <strain evidence="16">Stay&amp;Tobe</strain>
    </source>
</reference>
<keyword evidence="10" id="KW-0325">Glycoprotein</keyword>
<feature type="transmembrane region" description="Helical" evidence="13">
    <location>
        <begin position="404"/>
        <end position="424"/>
    </location>
</feature>
<evidence type="ECO:0000256" key="3">
    <source>
        <dbReference type="ARBA" id="ARBA00022448"/>
    </source>
</evidence>
<keyword evidence="5 13" id="KW-0812">Transmembrane</keyword>
<evidence type="ECO:0000256" key="4">
    <source>
        <dbReference type="ARBA" id="ARBA00022475"/>
    </source>
</evidence>
<evidence type="ECO:0008006" key="18">
    <source>
        <dbReference type="Google" id="ProtNLM"/>
    </source>
</evidence>
<evidence type="ECO:0000313" key="17">
    <source>
        <dbReference type="Proteomes" id="UP001233999"/>
    </source>
</evidence>
<feature type="domain" description="Ionotropic glutamate receptor C-terminal" evidence="14">
    <location>
        <begin position="127"/>
        <end position="410"/>
    </location>
</feature>
<proteinExistence type="inferred from homology"/>
<evidence type="ECO:0000256" key="8">
    <source>
        <dbReference type="ARBA" id="ARBA00023136"/>
    </source>
</evidence>
<comment type="caution">
    <text evidence="16">The sequence shown here is derived from an EMBL/GenBank/DDBJ whole genome shotgun (WGS) entry which is preliminary data.</text>
</comment>
<evidence type="ECO:0000256" key="11">
    <source>
        <dbReference type="ARBA" id="ARBA00023286"/>
    </source>
</evidence>
<feature type="domain" description="Ionotropic glutamate receptor L-glutamate and glycine-binding" evidence="15">
    <location>
        <begin position="7"/>
        <end position="112"/>
    </location>
</feature>
<feature type="transmembrane region" description="Helical" evidence="13">
    <location>
        <begin position="203"/>
        <end position="226"/>
    </location>
</feature>
<dbReference type="InterPro" id="IPR052192">
    <property type="entry name" value="Insect_Ionotropic_Sensory_Rcpt"/>
</dbReference>
<dbReference type="InterPro" id="IPR019594">
    <property type="entry name" value="Glu/Gly-bd"/>
</dbReference>
<evidence type="ECO:0000256" key="13">
    <source>
        <dbReference type="SAM" id="Phobius"/>
    </source>
</evidence>
<dbReference type="AlphaFoldDB" id="A0AAD8AJ50"/>